<dbReference type="PROSITE" id="PS51354">
    <property type="entry name" value="GLUTAREDOXIN_2"/>
    <property type="match status" value="1"/>
</dbReference>
<dbReference type="Pfam" id="PF00462">
    <property type="entry name" value="Glutaredoxin"/>
    <property type="match status" value="1"/>
</dbReference>
<comment type="caution">
    <text evidence="2">The sequence shown here is derived from an EMBL/GenBank/DDBJ whole genome shotgun (WGS) entry which is preliminary data.</text>
</comment>
<accession>A0ABQ3BX63</accession>
<evidence type="ECO:0000313" key="2">
    <source>
        <dbReference type="EMBL" id="GGZ60398.1"/>
    </source>
</evidence>
<dbReference type="RefSeq" id="WP_229790688.1">
    <property type="nucleotide sequence ID" value="NZ_BMXY01000001.1"/>
</dbReference>
<protein>
    <recommendedName>
        <fullName evidence="1">Glutaredoxin domain-containing protein</fullName>
    </recommendedName>
</protein>
<dbReference type="Gene3D" id="3.40.30.10">
    <property type="entry name" value="Glutaredoxin"/>
    <property type="match status" value="1"/>
</dbReference>
<dbReference type="InterPro" id="IPR036249">
    <property type="entry name" value="Thioredoxin-like_sf"/>
</dbReference>
<proteinExistence type="predicted"/>
<reference evidence="3" key="1">
    <citation type="journal article" date="2019" name="Int. J. Syst. Evol. Microbiol.">
        <title>The Global Catalogue of Microorganisms (GCM) 10K type strain sequencing project: providing services to taxonomists for standard genome sequencing and annotation.</title>
        <authorList>
            <consortium name="The Broad Institute Genomics Platform"/>
            <consortium name="The Broad Institute Genome Sequencing Center for Infectious Disease"/>
            <person name="Wu L."/>
            <person name="Ma J."/>
        </authorList>
    </citation>
    <scope>NUCLEOTIDE SEQUENCE [LARGE SCALE GENOMIC DNA]</scope>
    <source>
        <strain evidence="3">KCTC 22558</strain>
    </source>
</reference>
<evidence type="ECO:0000313" key="3">
    <source>
        <dbReference type="Proteomes" id="UP000643403"/>
    </source>
</evidence>
<evidence type="ECO:0000259" key="1">
    <source>
        <dbReference type="Pfam" id="PF00462"/>
    </source>
</evidence>
<gene>
    <name evidence="2" type="ORF">GCM10008101_12820</name>
</gene>
<keyword evidence="3" id="KW-1185">Reference proteome</keyword>
<name>A0ABQ3BX63_9GAMM</name>
<dbReference type="SUPFAM" id="SSF52833">
    <property type="entry name" value="Thioredoxin-like"/>
    <property type="match status" value="1"/>
</dbReference>
<dbReference type="Proteomes" id="UP000643403">
    <property type="component" value="Unassembled WGS sequence"/>
</dbReference>
<dbReference type="EMBL" id="BMXY01000001">
    <property type="protein sequence ID" value="GGZ60398.1"/>
    <property type="molecule type" value="Genomic_DNA"/>
</dbReference>
<feature type="domain" description="Glutaredoxin" evidence="1">
    <location>
        <begin position="21"/>
        <end position="73"/>
    </location>
</feature>
<organism evidence="2 3">
    <name type="scientific">Cognatilysobacter xinjiangensis</name>
    <dbReference type="NCBI Taxonomy" id="546892"/>
    <lineage>
        <taxon>Bacteria</taxon>
        <taxon>Pseudomonadati</taxon>
        <taxon>Pseudomonadota</taxon>
        <taxon>Gammaproteobacteria</taxon>
        <taxon>Lysobacterales</taxon>
        <taxon>Lysobacteraceae</taxon>
        <taxon>Cognatilysobacter</taxon>
    </lineage>
</organism>
<sequence>MSASNPTDRHATLYRMVLPDHVCPFGLRALRLLEDAGYDIDDRPLRSREETDAFKAEHGLDTTPLVFVGDERIGGARELEAWLSAR</sequence>
<dbReference type="InterPro" id="IPR002109">
    <property type="entry name" value="Glutaredoxin"/>
</dbReference>